<accession>A4Y123</accession>
<protein>
    <submittedName>
        <fullName evidence="12">Serralysin</fullName>
        <ecNumber evidence="12">3.4.24.40</ecNumber>
    </submittedName>
</protein>
<dbReference type="PANTHER" id="PTHR38340:SF1">
    <property type="entry name" value="S-LAYER PROTEIN"/>
    <property type="match status" value="1"/>
</dbReference>
<dbReference type="GO" id="GO:0005615">
    <property type="term" value="C:extracellular space"/>
    <property type="evidence" value="ECO:0007669"/>
    <property type="project" value="InterPro"/>
</dbReference>
<dbReference type="EMBL" id="CP000680">
    <property type="protein sequence ID" value="ABP87289.1"/>
    <property type="molecule type" value="Genomic_DNA"/>
</dbReference>
<evidence type="ECO:0000256" key="3">
    <source>
        <dbReference type="ARBA" id="ARBA00009490"/>
    </source>
</evidence>
<comment type="similarity">
    <text evidence="3">Belongs to the peptidase M10B family.</text>
</comment>
<evidence type="ECO:0000256" key="6">
    <source>
        <dbReference type="ARBA" id="ARBA00022723"/>
    </source>
</evidence>
<dbReference type="GO" id="GO:0031012">
    <property type="term" value="C:extracellular matrix"/>
    <property type="evidence" value="ECO:0007669"/>
    <property type="project" value="InterPro"/>
</dbReference>
<dbReference type="InterPro" id="IPR001818">
    <property type="entry name" value="Pept_M10_metallopeptidase"/>
</dbReference>
<evidence type="ECO:0000256" key="2">
    <source>
        <dbReference type="ARBA" id="ARBA00004613"/>
    </source>
</evidence>
<dbReference type="GO" id="GO:0008270">
    <property type="term" value="F:zinc ion binding"/>
    <property type="evidence" value="ECO:0007669"/>
    <property type="project" value="InterPro"/>
</dbReference>
<feature type="domain" description="Peptidase metallopeptidase" evidence="11">
    <location>
        <begin position="26"/>
        <end position="224"/>
    </location>
</feature>
<keyword evidence="7" id="KW-0677">Repeat</keyword>
<organism evidence="12">
    <name type="scientific">Ectopseudomonas mendocina (strain ymp)</name>
    <name type="common">Pseudomonas mendocina</name>
    <dbReference type="NCBI Taxonomy" id="399739"/>
    <lineage>
        <taxon>Bacteria</taxon>
        <taxon>Pseudomonadati</taxon>
        <taxon>Pseudomonadota</taxon>
        <taxon>Gammaproteobacteria</taxon>
        <taxon>Pseudomonadales</taxon>
        <taxon>Pseudomonadaceae</taxon>
        <taxon>Ectopseudomonas</taxon>
    </lineage>
</organism>
<dbReference type="Pfam" id="PF08548">
    <property type="entry name" value="Peptidase_M10_C"/>
    <property type="match status" value="1"/>
</dbReference>
<keyword evidence="9" id="KW-0862">Zinc</keyword>
<dbReference type="InterPro" id="IPR018511">
    <property type="entry name" value="Hemolysin-typ_Ca-bd_CS"/>
</dbReference>
<evidence type="ECO:0000256" key="4">
    <source>
        <dbReference type="ARBA" id="ARBA00022525"/>
    </source>
</evidence>
<sequence length="1134" mass="117098">MTNYQQITPFSYIPLSISATVNTLLYGTKWGGGLGFPVTLTYSFANPGVSQYSTDYDDFVEYWTGSNSSNFIYSLSSNQESAVRSALAQWSSVANLSFTEVSDTAGGTVGDLRFGGYKLIDWDTAAFAFLPGASPLAGDVWIGPVTNEVNPSGGSYDYLTFLHEIGHALGLKHPFEASGSSNYVLRGAYDDVRYTVMSYNDTYDFLPTGPMLYDIAAMQYIYGSNDTWQTGDNVYSWDANARIFETIWDAGGNDTIDASNQSAGVVINLNSGEFSSIGQSIYNYATGAGRNNFLTIAYGSVIENAIGSDYKDTLIGNSADNVLDGGKGEDVLRGGAGNDTYYVDLPTGSDFYDRVTEYAGEGYDKVVLRGTSTGFFGRSFALANNVEEVDASQTGAVALTLLGNNSANRIIGNAGNNLLNGGAGADTMIGGAGNDTYVVDHLGDEVIEQVGEGIDLVQVAIATAGGTYTLGDHVENATLTNSVSFNLVGNTLSNTLVGNAANNLLDGGAGADVMNGGAGNDTYVVDDIGDQIIDSAGIDTVLASISYTLGNDLENLSLLGSEALNGTGNGLANVITGNDGSNVLDGGGGVDTLRGGKGDDTYIVDLTARNTLEDSVLENLYEGNDTIQLRGGNVALATVTAIALANNVENLDASATGTTRLNLTGNVLNNILIGNAADNLLNGGAGADRLIGGDGNDTYVVDNLGDEVIEQAGEGTDLVQVAIATAGGTYTLGEHVENATLTNKVAFNLTGNALSNTLVGNAANNVLDGGLGADVMNGGAGNDTYIVDDVGDTIIDSAGIDTVRASIAYTLGKGLENLVLTGSHAVSGTGNALANILDGSQNNAANELRGLGGNDTYIVGAGDTVIEEANGGIDLVQAYVSYTLGDHVENLSLLGSEALNGTGNGLANVLTGNDGSNVLDGGGGVDTLRGGKGDDTYIVDLMANNALEDRVVENANEGIDTIVLRGGSALPKAATIVLANNVENLDASGTGSIALNLTGNAANNLLIGNQGNNTLNGGDGNDTLIGMGGFDTLTGGRGADTFRFALTWLGMNSGPDAVITDFRRLDGDKIQLQGEDAERFSFVGRTFDTGATGSHQLRFDAGTLYGSVDSGMSNAFEIRLLGVSELRQDDFLFG</sequence>
<dbReference type="InterPro" id="IPR006026">
    <property type="entry name" value="Peptidase_Metallo"/>
</dbReference>
<evidence type="ECO:0000256" key="5">
    <source>
        <dbReference type="ARBA" id="ARBA00022670"/>
    </source>
</evidence>
<dbReference type="EC" id="3.4.24.40" evidence="12"/>
<evidence type="ECO:0000313" key="12">
    <source>
        <dbReference type="EMBL" id="ABP87289.1"/>
    </source>
</evidence>
<evidence type="ECO:0000256" key="9">
    <source>
        <dbReference type="ARBA" id="ARBA00022833"/>
    </source>
</evidence>
<name>A4Y123_ECTM1</name>
<gene>
    <name evidence="12" type="ordered locus">Pmen_4542</name>
</gene>
<keyword evidence="10" id="KW-0106">Calcium</keyword>
<dbReference type="Pfam" id="PF00353">
    <property type="entry name" value="HemolysinCabind"/>
    <property type="match status" value="8"/>
</dbReference>
<dbReference type="GO" id="GO:0006508">
    <property type="term" value="P:proteolysis"/>
    <property type="evidence" value="ECO:0007669"/>
    <property type="project" value="UniProtKB-KW"/>
</dbReference>
<dbReference type="InterPro" id="IPR050557">
    <property type="entry name" value="RTX_toxin/Mannuronan_C5-epim"/>
</dbReference>
<dbReference type="STRING" id="399739.Pmen_4542"/>
<dbReference type="PROSITE" id="PS00330">
    <property type="entry name" value="HEMOLYSIN_CALCIUM"/>
    <property type="match status" value="1"/>
</dbReference>
<comment type="cofactor">
    <cofactor evidence="1">
        <name>Ca(2+)</name>
        <dbReference type="ChEBI" id="CHEBI:29108"/>
    </cofactor>
</comment>
<dbReference type="HOGENOM" id="CLU_260767_0_0_6"/>
<evidence type="ECO:0000256" key="8">
    <source>
        <dbReference type="ARBA" id="ARBA00022801"/>
    </source>
</evidence>
<dbReference type="SUPFAM" id="SSF51120">
    <property type="entry name" value="beta-Roll"/>
    <property type="match status" value="5"/>
</dbReference>
<keyword evidence="8 12" id="KW-0378">Hydrolase</keyword>
<dbReference type="eggNOG" id="COG2931">
    <property type="taxonomic scope" value="Bacteria"/>
</dbReference>
<reference evidence="12" key="1">
    <citation type="submission" date="2007-04" db="EMBL/GenBank/DDBJ databases">
        <title>Complete sequence of Pseudomonas mendocina ymp.</title>
        <authorList>
            <consortium name="US DOE Joint Genome Institute"/>
            <person name="Copeland A."/>
            <person name="Lucas S."/>
            <person name="Lapidus A."/>
            <person name="Barry K."/>
            <person name="Glavina del Rio T."/>
            <person name="Dalin E."/>
            <person name="Tice H."/>
            <person name="Pitluck S."/>
            <person name="Kiss H."/>
            <person name="Brettin T."/>
            <person name="Detter J.C."/>
            <person name="Bruce D."/>
            <person name="Han C."/>
            <person name="Schmutz J."/>
            <person name="Larimer F."/>
            <person name="Land M."/>
            <person name="Hauser L."/>
            <person name="Kyrpides N."/>
            <person name="Mikhailova N."/>
            <person name="Hersman L."/>
            <person name="Dubois J."/>
            <person name="Maurice P."/>
            <person name="Richardson P."/>
        </authorList>
    </citation>
    <scope>NUCLEOTIDE SEQUENCE [LARGE SCALE GENOMIC DNA]</scope>
    <source>
        <strain evidence="12">Ymp</strain>
    </source>
</reference>
<dbReference type="InterPro" id="IPR024079">
    <property type="entry name" value="MetalloPept_cat_dom_sf"/>
</dbReference>
<dbReference type="InterPro" id="IPR001343">
    <property type="entry name" value="Hemolysn_Ca-bd"/>
</dbReference>
<evidence type="ECO:0000256" key="7">
    <source>
        <dbReference type="ARBA" id="ARBA00022737"/>
    </source>
</evidence>
<dbReference type="OrthoDB" id="223957at2"/>
<keyword evidence="6" id="KW-0479">Metal-binding</keyword>
<dbReference type="AlphaFoldDB" id="A4Y123"/>
<evidence type="ECO:0000256" key="10">
    <source>
        <dbReference type="ARBA" id="ARBA00022837"/>
    </source>
</evidence>
<dbReference type="InterPro" id="IPR034033">
    <property type="entry name" value="Serralysin-like"/>
</dbReference>
<dbReference type="InterPro" id="IPR011049">
    <property type="entry name" value="Serralysin-like_metalloprot_C"/>
</dbReference>
<dbReference type="InterPro" id="IPR013858">
    <property type="entry name" value="Peptidase_M10B_C"/>
</dbReference>
<keyword evidence="4" id="KW-0964">Secreted</keyword>
<dbReference type="PATRIC" id="fig|399739.8.peg.4606"/>
<evidence type="ECO:0000259" key="11">
    <source>
        <dbReference type="SMART" id="SM00235"/>
    </source>
</evidence>
<dbReference type="Gene3D" id="2.150.10.10">
    <property type="entry name" value="Serralysin-like metalloprotease, C-terminal"/>
    <property type="match status" value="4"/>
</dbReference>
<proteinExistence type="inferred from homology"/>
<dbReference type="KEGG" id="pmy:Pmen_4542"/>
<dbReference type="PANTHER" id="PTHR38340">
    <property type="entry name" value="S-LAYER PROTEIN"/>
    <property type="match status" value="1"/>
</dbReference>
<evidence type="ECO:0000256" key="1">
    <source>
        <dbReference type="ARBA" id="ARBA00001913"/>
    </source>
</evidence>
<dbReference type="GO" id="GO:0004222">
    <property type="term" value="F:metalloendopeptidase activity"/>
    <property type="evidence" value="ECO:0007669"/>
    <property type="project" value="InterPro"/>
</dbReference>
<dbReference type="Pfam" id="PF00413">
    <property type="entry name" value="Peptidase_M10"/>
    <property type="match status" value="1"/>
</dbReference>
<keyword evidence="5" id="KW-0645">Protease</keyword>
<dbReference type="PRINTS" id="PR00313">
    <property type="entry name" value="CABNDNGRPT"/>
</dbReference>
<dbReference type="SUPFAM" id="SSF55486">
    <property type="entry name" value="Metalloproteases ('zincins'), catalytic domain"/>
    <property type="match status" value="1"/>
</dbReference>
<dbReference type="SMART" id="SM00235">
    <property type="entry name" value="ZnMc"/>
    <property type="match status" value="1"/>
</dbReference>
<dbReference type="GO" id="GO:0005509">
    <property type="term" value="F:calcium ion binding"/>
    <property type="evidence" value="ECO:0007669"/>
    <property type="project" value="InterPro"/>
</dbReference>
<dbReference type="Gene3D" id="3.40.390.10">
    <property type="entry name" value="Collagenase (Catalytic Domain)"/>
    <property type="match status" value="1"/>
</dbReference>
<comment type="subcellular location">
    <subcellularLocation>
        <location evidence="2">Secreted</location>
    </subcellularLocation>
</comment>
<dbReference type="CDD" id="cd04277">
    <property type="entry name" value="ZnMc_serralysin_like"/>
    <property type="match status" value="1"/>
</dbReference>
<dbReference type="eggNOG" id="COG5549">
    <property type="taxonomic scope" value="Bacteria"/>
</dbReference>